<proteinExistence type="predicted"/>
<dbReference type="EMBL" id="RCHU02000013">
    <property type="protein sequence ID" value="KAL3574150.1"/>
    <property type="molecule type" value="Genomic_DNA"/>
</dbReference>
<dbReference type="Proteomes" id="UP000309997">
    <property type="component" value="Unassembled WGS sequence"/>
</dbReference>
<protein>
    <submittedName>
        <fullName evidence="1">Uncharacterized protein</fullName>
    </submittedName>
</protein>
<sequence>MILTLKDFGRKSAMEVNATKSEGLTTSSTNHVHKGSVEISDIEFTWDGGNYSHVPLYSGKVMAHEEASSANNILMRARKGFLGGRLNS</sequence>
<gene>
    <name evidence="1" type="ORF">D5086_024763</name>
</gene>
<organism evidence="1 2">
    <name type="scientific">Populus alba</name>
    <name type="common">White poplar</name>
    <dbReference type="NCBI Taxonomy" id="43335"/>
    <lineage>
        <taxon>Eukaryota</taxon>
        <taxon>Viridiplantae</taxon>
        <taxon>Streptophyta</taxon>
        <taxon>Embryophyta</taxon>
        <taxon>Tracheophyta</taxon>
        <taxon>Spermatophyta</taxon>
        <taxon>Magnoliopsida</taxon>
        <taxon>eudicotyledons</taxon>
        <taxon>Gunneridae</taxon>
        <taxon>Pentapetalae</taxon>
        <taxon>rosids</taxon>
        <taxon>fabids</taxon>
        <taxon>Malpighiales</taxon>
        <taxon>Salicaceae</taxon>
        <taxon>Saliceae</taxon>
        <taxon>Populus</taxon>
    </lineage>
</organism>
<keyword evidence="2" id="KW-1185">Reference proteome</keyword>
<evidence type="ECO:0000313" key="1">
    <source>
        <dbReference type="EMBL" id="KAL3574150.1"/>
    </source>
</evidence>
<comment type="caution">
    <text evidence="1">The sequence shown here is derived from an EMBL/GenBank/DDBJ whole genome shotgun (WGS) entry which is preliminary data.</text>
</comment>
<accession>A0ACC4B723</accession>
<reference evidence="1 2" key="1">
    <citation type="journal article" date="2024" name="Plant Biotechnol. J.">
        <title>Genome and CRISPR/Cas9 system of a widespread forest tree (Populus alba) in the world.</title>
        <authorList>
            <person name="Liu Y.J."/>
            <person name="Jiang P.F."/>
            <person name="Han X.M."/>
            <person name="Li X.Y."/>
            <person name="Wang H.M."/>
            <person name="Wang Y.J."/>
            <person name="Wang X.X."/>
            <person name="Zeng Q.Y."/>
        </authorList>
    </citation>
    <scope>NUCLEOTIDE SEQUENCE [LARGE SCALE GENOMIC DNA]</scope>
    <source>
        <strain evidence="2">cv. PAL-ZL1</strain>
    </source>
</reference>
<evidence type="ECO:0000313" key="2">
    <source>
        <dbReference type="Proteomes" id="UP000309997"/>
    </source>
</evidence>
<name>A0ACC4B723_POPAL</name>